<evidence type="ECO:0000259" key="1">
    <source>
        <dbReference type="Pfam" id="PF21817"/>
    </source>
</evidence>
<keyword evidence="3" id="KW-1185">Reference proteome</keyword>
<dbReference type="Pfam" id="PF21817">
    <property type="entry name" value="CapR"/>
    <property type="match status" value="1"/>
</dbReference>
<feature type="domain" description="CapR homology" evidence="1">
    <location>
        <begin position="157"/>
        <end position="224"/>
    </location>
</feature>
<evidence type="ECO:0000313" key="3">
    <source>
        <dbReference type="Proteomes" id="UP000223130"/>
    </source>
</evidence>
<sequence length="402" mass="45789">MSKAKSWEEYKAECEIIALSKGYKILGHKEWKGCETKLLIECPVHGVWDTCKISNFKSGKSCPSCGELTKREKRTKSREDQEKECEEEALKRGWRFLGIYGEWLKAKKTRVILRCDRGHEFNTSTIDNFKNNKQGCPVCRLEDIGKHNKLSDDQHIQDFMSTGVFPEGTTFTNTGEKAGRSEILWSVFCPICAIDEFSKAGVGTGYFIGRGSSLKQGMRPCRCSASYKYSEEEMTFRAKSDVERRGYVWLGWIGKASILGDFEYGCKDHGKHVCSANNWLNKGCGCPGCAGMNQQQAYINYIYDEQDIICALKFGIANNSNRRMKEQNSRNVFTMKQSQVWHFPTVKQCKDAEKRCKRVLHTEAVSKYSMPDGYTETVELSCMASIQNIYKLYGGTLQEETC</sequence>
<protein>
    <recommendedName>
        <fullName evidence="1">CapR homology domain-containing protein</fullName>
    </recommendedName>
</protein>
<accession>A0A1D8EQA9</accession>
<dbReference type="Proteomes" id="UP000223130">
    <property type="component" value="Segment"/>
</dbReference>
<name>A0A1D8EQA9_9CAUD</name>
<proteinExistence type="predicted"/>
<gene>
    <name evidence="2" type="ORF">ESCO5_00015</name>
</gene>
<reference evidence="2 3" key="1">
    <citation type="submission" date="2017-02" db="EMBL/GenBank/DDBJ databases">
        <title>Complete genome sequence of two Escherichia coli phages, vB_EcoM_ ESCO5 and vB_EcoM_ESCO13, which are related to phAPEC8.</title>
        <authorList>
            <person name="Trotereau A."/>
            <person name="Gonnet M."/>
            <person name="Viardot A."/>
            <person name="Lalmanach A.-C."/>
            <person name="Guabiraba R."/>
            <person name="Chanteloup N."/>
            <person name="Schouler C."/>
        </authorList>
    </citation>
    <scope>NUCLEOTIDE SEQUENCE [LARGE SCALE GENOMIC DNA]</scope>
</reference>
<dbReference type="InterPro" id="IPR048793">
    <property type="entry name" value="CapR_dom"/>
</dbReference>
<dbReference type="EMBL" id="KX664695">
    <property type="protein sequence ID" value="AOT23233.1"/>
    <property type="molecule type" value="Genomic_DNA"/>
</dbReference>
<evidence type="ECO:0000313" key="2">
    <source>
        <dbReference type="EMBL" id="AOT23233.1"/>
    </source>
</evidence>
<organism evidence="2 3">
    <name type="scientific">Escherichia phage ESCO5</name>
    <dbReference type="NCBI Taxonomy" id="1897495"/>
    <lineage>
        <taxon>Viruses</taxon>
        <taxon>Duplodnaviria</taxon>
        <taxon>Heunggongvirae</taxon>
        <taxon>Uroviricota</taxon>
        <taxon>Caudoviricetes</taxon>
        <taxon>Stephanstirmvirinae</taxon>
        <taxon>Phapecoctavirus</taxon>
        <taxon>Phapecoctavirus ESCO5</taxon>
        <taxon>Escherichia virus ESCO5</taxon>
    </lineage>
</organism>